<organism evidence="2 3">
    <name type="scientific">Metallosphaera tengchongensis</name>
    <dbReference type="NCBI Taxonomy" id="1532350"/>
    <lineage>
        <taxon>Archaea</taxon>
        <taxon>Thermoproteota</taxon>
        <taxon>Thermoprotei</taxon>
        <taxon>Sulfolobales</taxon>
        <taxon>Sulfolobaceae</taxon>
        <taxon>Metallosphaera</taxon>
    </lineage>
</organism>
<proteinExistence type="predicted"/>
<feature type="transmembrane region" description="Helical" evidence="1">
    <location>
        <begin position="106"/>
        <end position="125"/>
    </location>
</feature>
<evidence type="ECO:0000313" key="3">
    <source>
        <dbReference type="Proteomes" id="UP000509301"/>
    </source>
</evidence>
<sequence length="128" mass="14630">MLYQIAFAVHMIGLIGWGGLTTGAYYVLQWGKSDDSRLLLAYRKLVYVEIASLVAMTVTGLFMWMELGFPSWVYPAFAMAPVLGVGELIHWRLTYVGDLAIFLRRMRYLSAFYTVIALLLIYDMVFKP</sequence>
<dbReference type="OrthoDB" id="34413at2157"/>
<reference evidence="2 3" key="1">
    <citation type="submission" date="2020-02" db="EMBL/GenBank/DDBJ databases">
        <title>Comparative genome analysis reveals the metabolism and evolution of the thermophilic archaeal genus Metallosphaera.</title>
        <authorList>
            <person name="Jiang C."/>
        </authorList>
    </citation>
    <scope>NUCLEOTIDE SEQUENCE [LARGE SCALE GENOMIC DNA]</scope>
    <source>
        <strain evidence="2 3">Ric-A</strain>
    </source>
</reference>
<feature type="transmembrane region" description="Helical" evidence="1">
    <location>
        <begin position="71"/>
        <end position="94"/>
    </location>
</feature>
<dbReference type="AlphaFoldDB" id="A0A6N0NSF9"/>
<keyword evidence="3" id="KW-1185">Reference proteome</keyword>
<keyword evidence="1" id="KW-0472">Membrane</keyword>
<keyword evidence="1" id="KW-1133">Transmembrane helix</keyword>
<feature type="transmembrane region" description="Helical" evidence="1">
    <location>
        <begin position="40"/>
        <end position="65"/>
    </location>
</feature>
<dbReference type="GeneID" id="55640323"/>
<dbReference type="KEGG" id="mten:GWK48_00220"/>
<gene>
    <name evidence="2" type="ORF">GWK48_00220</name>
</gene>
<accession>A0A6N0NSF9</accession>
<name>A0A6N0NSF9_9CREN</name>
<dbReference type="RefSeq" id="WP_174628526.1">
    <property type="nucleotide sequence ID" value="NZ_CP049074.1"/>
</dbReference>
<keyword evidence="1" id="KW-0812">Transmembrane</keyword>
<evidence type="ECO:0000313" key="2">
    <source>
        <dbReference type="EMBL" id="QKQ99026.1"/>
    </source>
</evidence>
<dbReference type="Proteomes" id="UP000509301">
    <property type="component" value="Chromosome"/>
</dbReference>
<feature type="transmembrane region" description="Helical" evidence="1">
    <location>
        <begin position="6"/>
        <end position="28"/>
    </location>
</feature>
<protein>
    <submittedName>
        <fullName evidence="2">Uncharacterized protein</fullName>
    </submittedName>
</protein>
<evidence type="ECO:0000256" key="1">
    <source>
        <dbReference type="SAM" id="Phobius"/>
    </source>
</evidence>
<dbReference type="EMBL" id="CP049074">
    <property type="protein sequence ID" value="QKQ99026.1"/>
    <property type="molecule type" value="Genomic_DNA"/>
</dbReference>